<reference evidence="8" key="1">
    <citation type="submission" date="2017-02" db="EMBL/GenBank/DDBJ databases">
        <authorList>
            <person name="Varghese N."/>
            <person name="Submissions S."/>
        </authorList>
    </citation>
    <scope>NUCLEOTIDE SEQUENCE [LARGE SCALE GENOMIC DNA]</scope>
    <source>
        <strain evidence="8">UM2</strain>
    </source>
</reference>
<dbReference type="RefSeq" id="WP_079651054.1">
    <property type="nucleotide sequence ID" value="NZ_FUYM01000022.1"/>
</dbReference>
<dbReference type="PANTHER" id="PTHR21266:SF60">
    <property type="entry name" value="3-KETOSTEROID-9-ALPHA-MONOOXYGENASE, OXYGENASE COMPONENT"/>
    <property type="match status" value="1"/>
</dbReference>
<dbReference type="InterPro" id="IPR036922">
    <property type="entry name" value="Rieske_2Fe-2S_sf"/>
</dbReference>
<evidence type="ECO:0000256" key="3">
    <source>
        <dbReference type="ARBA" id="ARBA00023002"/>
    </source>
</evidence>
<keyword evidence="7" id="KW-0503">Monooxygenase</keyword>
<dbReference type="GO" id="GO:0004497">
    <property type="term" value="F:monooxygenase activity"/>
    <property type="evidence" value="ECO:0007669"/>
    <property type="project" value="UniProtKB-KW"/>
</dbReference>
<dbReference type="PROSITE" id="PS51296">
    <property type="entry name" value="RIESKE"/>
    <property type="match status" value="1"/>
</dbReference>
<evidence type="ECO:0000256" key="4">
    <source>
        <dbReference type="ARBA" id="ARBA00023004"/>
    </source>
</evidence>
<dbReference type="STRING" id="439228.SAMN06295920_12223"/>
<keyword evidence="8" id="KW-1185">Reference proteome</keyword>
<keyword evidence="2" id="KW-0479">Metal-binding</keyword>
<dbReference type="GO" id="GO:0051537">
    <property type="term" value="F:2 iron, 2 sulfur cluster binding"/>
    <property type="evidence" value="ECO:0007669"/>
    <property type="project" value="UniProtKB-KW"/>
</dbReference>
<dbReference type="SUPFAM" id="SSF50022">
    <property type="entry name" value="ISP domain"/>
    <property type="match status" value="1"/>
</dbReference>
<dbReference type="GO" id="GO:0032259">
    <property type="term" value="P:methylation"/>
    <property type="evidence" value="ECO:0007669"/>
    <property type="project" value="UniProtKB-KW"/>
</dbReference>
<protein>
    <submittedName>
        <fullName evidence="7">Vanillate O-demethylase monooxygenase subunit</fullName>
    </submittedName>
</protein>
<keyword evidence="3" id="KW-0560">Oxidoreductase</keyword>
<name>A0A1T5GWK0_9SPHN</name>
<keyword evidence="7" id="KW-0808">Transferase</keyword>
<feature type="domain" description="Rieske" evidence="6">
    <location>
        <begin position="7"/>
        <end position="111"/>
    </location>
</feature>
<dbReference type="SUPFAM" id="SSF55961">
    <property type="entry name" value="Bet v1-like"/>
    <property type="match status" value="1"/>
</dbReference>
<gene>
    <name evidence="7" type="ORF">SAMN06295920_12223</name>
</gene>
<keyword evidence="4" id="KW-0408">Iron</keyword>
<evidence type="ECO:0000256" key="2">
    <source>
        <dbReference type="ARBA" id="ARBA00022723"/>
    </source>
</evidence>
<dbReference type="Pfam" id="PF19112">
    <property type="entry name" value="VanA_C"/>
    <property type="match status" value="1"/>
</dbReference>
<evidence type="ECO:0000313" key="8">
    <source>
        <dbReference type="Proteomes" id="UP000189818"/>
    </source>
</evidence>
<evidence type="ECO:0000313" key="7">
    <source>
        <dbReference type="EMBL" id="SKC12785.1"/>
    </source>
</evidence>
<keyword evidence="7" id="KW-0489">Methyltransferase</keyword>
<dbReference type="EMBL" id="FUYM01000022">
    <property type="protein sequence ID" value="SKC12785.1"/>
    <property type="molecule type" value="Genomic_DNA"/>
</dbReference>
<keyword evidence="1" id="KW-0001">2Fe-2S</keyword>
<dbReference type="InterPro" id="IPR017941">
    <property type="entry name" value="Rieske_2Fe-2S"/>
</dbReference>
<keyword evidence="5" id="KW-0411">Iron-sulfur</keyword>
<organism evidence="7 8">
    <name type="scientific">Rhizorhabdus histidinilytica</name>
    <dbReference type="NCBI Taxonomy" id="439228"/>
    <lineage>
        <taxon>Bacteria</taxon>
        <taxon>Pseudomonadati</taxon>
        <taxon>Pseudomonadota</taxon>
        <taxon>Alphaproteobacteria</taxon>
        <taxon>Sphingomonadales</taxon>
        <taxon>Sphingomonadaceae</taxon>
        <taxon>Rhizorhabdus</taxon>
    </lineage>
</organism>
<dbReference type="Gene3D" id="3.90.380.10">
    <property type="entry name" value="Naphthalene 1,2-dioxygenase Alpha Subunit, Chain A, domain 1"/>
    <property type="match status" value="1"/>
</dbReference>
<dbReference type="AlphaFoldDB" id="A0A1T5GWK0"/>
<dbReference type="InterPro" id="IPR050584">
    <property type="entry name" value="Cholesterol_7-desaturase"/>
</dbReference>
<dbReference type="GO" id="GO:0008168">
    <property type="term" value="F:methyltransferase activity"/>
    <property type="evidence" value="ECO:0007669"/>
    <property type="project" value="UniProtKB-KW"/>
</dbReference>
<dbReference type="Proteomes" id="UP000189818">
    <property type="component" value="Unassembled WGS sequence"/>
</dbReference>
<dbReference type="PANTHER" id="PTHR21266">
    <property type="entry name" value="IRON-SULFUR DOMAIN CONTAINING PROTEIN"/>
    <property type="match status" value="1"/>
</dbReference>
<evidence type="ECO:0000256" key="5">
    <source>
        <dbReference type="ARBA" id="ARBA00023014"/>
    </source>
</evidence>
<sequence length="350" mass="38791">MFVRNAWYCAGWDEAVGIGANDLVVRQIAGRSILLYRTGEGRLVAMEDRCPHRSAPLSLGRKEGDAIRCMYHGMLFGPDGACRQVPGMDRIPEGAVAATLPVVEKDNWIWVWLGDPARADPELICFAIGPSDPDWVLRTSHLRVDTGYREEIANLADLSHVSWVHGLTFAGSDDWGYIKPRHRLNPRGIETRYCVRGVPAPAFARHLFADDARFDINVHVRMTVPCNFILSFAVHEAEAGGAPNEPSRGKLLLDTFSSQAVTPRDAGSVDYYFSWGTSRETNFPGIVDLMHRTNMDAFLEDKRILEGQRARLLQYPGAPQVDIVHDAGPGRMLWVLDQLLAEEAAEAGAA</sequence>
<dbReference type="OrthoDB" id="9800776at2"/>
<dbReference type="InterPro" id="IPR044043">
    <property type="entry name" value="VanA_C_cat"/>
</dbReference>
<evidence type="ECO:0000256" key="1">
    <source>
        <dbReference type="ARBA" id="ARBA00022714"/>
    </source>
</evidence>
<dbReference type="GO" id="GO:0046872">
    <property type="term" value="F:metal ion binding"/>
    <property type="evidence" value="ECO:0007669"/>
    <property type="project" value="UniProtKB-KW"/>
</dbReference>
<proteinExistence type="predicted"/>
<dbReference type="Gene3D" id="2.102.10.10">
    <property type="entry name" value="Rieske [2Fe-2S] iron-sulphur domain"/>
    <property type="match status" value="1"/>
</dbReference>
<evidence type="ECO:0000259" key="6">
    <source>
        <dbReference type="PROSITE" id="PS51296"/>
    </source>
</evidence>
<dbReference type="Pfam" id="PF00355">
    <property type="entry name" value="Rieske"/>
    <property type="match status" value="1"/>
</dbReference>
<accession>A0A1T5GWK0</accession>